<evidence type="ECO:0000313" key="2">
    <source>
        <dbReference type="Proteomes" id="UP000824093"/>
    </source>
</evidence>
<reference evidence="1" key="1">
    <citation type="submission" date="2020-10" db="EMBL/GenBank/DDBJ databases">
        <authorList>
            <person name="Gilroy R."/>
        </authorList>
    </citation>
    <scope>NUCLEOTIDE SEQUENCE</scope>
    <source>
        <strain evidence="1">CHK195-15760</strain>
    </source>
</reference>
<dbReference type="Proteomes" id="UP000824093">
    <property type="component" value="Unassembled WGS sequence"/>
</dbReference>
<protein>
    <submittedName>
        <fullName evidence="1">DUF3137 domain-containing protein</fullName>
    </submittedName>
</protein>
<dbReference type="EMBL" id="DVNH01000027">
    <property type="protein sequence ID" value="HIU51808.1"/>
    <property type="molecule type" value="Genomic_DNA"/>
</dbReference>
<reference evidence="1" key="2">
    <citation type="journal article" date="2021" name="PeerJ">
        <title>Extensive microbial diversity within the chicken gut microbiome revealed by metagenomics and culture.</title>
        <authorList>
            <person name="Gilroy R."/>
            <person name="Ravi A."/>
            <person name="Getino M."/>
            <person name="Pursley I."/>
            <person name="Horton D.L."/>
            <person name="Alikhan N.F."/>
            <person name="Baker D."/>
            <person name="Gharbi K."/>
            <person name="Hall N."/>
            <person name="Watson M."/>
            <person name="Adriaenssens E.M."/>
            <person name="Foster-Nyarko E."/>
            <person name="Jarju S."/>
            <person name="Secka A."/>
            <person name="Antonio M."/>
            <person name="Oren A."/>
            <person name="Chaudhuri R.R."/>
            <person name="La Ragione R."/>
            <person name="Hildebrand F."/>
            <person name="Pallen M.J."/>
        </authorList>
    </citation>
    <scope>NUCLEOTIDE SEQUENCE</scope>
    <source>
        <strain evidence="1">CHK195-15760</strain>
    </source>
</reference>
<organism evidence="1 2">
    <name type="scientific">Candidatus Merdicola faecigallinarum</name>
    <dbReference type="NCBI Taxonomy" id="2840862"/>
    <lineage>
        <taxon>Bacteria</taxon>
        <taxon>Bacillati</taxon>
        <taxon>Bacillota</taxon>
        <taxon>Clostridia</taxon>
        <taxon>Candidatus Merdicola</taxon>
    </lineage>
</organism>
<evidence type="ECO:0000313" key="1">
    <source>
        <dbReference type="EMBL" id="HIU51808.1"/>
    </source>
</evidence>
<comment type="caution">
    <text evidence="1">The sequence shown here is derived from an EMBL/GenBank/DDBJ whole genome shotgun (WGS) entry which is preliminary data.</text>
</comment>
<proteinExistence type="predicted"/>
<dbReference type="Pfam" id="PF11335">
    <property type="entry name" value="DUF3137"/>
    <property type="match status" value="1"/>
</dbReference>
<dbReference type="AlphaFoldDB" id="A0A9D1M0X8"/>
<accession>A0A9D1M0X8</accession>
<name>A0A9D1M0X8_9FIRM</name>
<sequence>MLPILCFILFISSVVLLFVNQKYKRKYIKVYKDEIISNFIKGLYPNLTYKTTEAYETLGIEARKSYEKANFDGRTFNRFFTDDYIQGNTENDVKFQMCDINVQQVTRSGKHTNVETLFQGMFAYMDCKKTLNTYIRITNKNVGNLDESIMNVTGGIFKGNDRVETDHAEFEEIFNVYSEDKILTLRLLTIDTMEYLAEFYKKLKFEIVIKENHIFFRFFTGPMFEPKIFGKSMDKEYLFTCYSALKFMNEITNRLNKLLEEVEL</sequence>
<gene>
    <name evidence="1" type="ORF">IAB70_04195</name>
</gene>
<dbReference type="InterPro" id="IPR021484">
    <property type="entry name" value="DUF3137"/>
</dbReference>